<dbReference type="PIRSF" id="PIRSF017082">
    <property type="entry name" value="YflP"/>
    <property type="match status" value="1"/>
</dbReference>
<gene>
    <name evidence="3" type="ORF">FOZ76_12685</name>
</gene>
<name>A0A556AMP2_9BURK</name>
<keyword evidence="4" id="KW-1185">Reference proteome</keyword>
<dbReference type="Pfam" id="PF03401">
    <property type="entry name" value="TctC"/>
    <property type="match status" value="1"/>
</dbReference>
<protein>
    <submittedName>
        <fullName evidence="3">Tripartite tricarboxylate transporter substrate binding protein</fullName>
    </submittedName>
</protein>
<dbReference type="InterPro" id="IPR042100">
    <property type="entry name" value="Bug_dom1"/>
</dbReference>
<dbReference type="AlphaFoldDB" id="A0A556AMP2"/>
<dbReference type="CDD" id="cd07012">
    <property type="entry name" value="PBP2_Bug_TTT"/>
    <property type="match status" value="1"/>
</dbReference>
<comment type="caution">
    <text evidence="3">The sequence shown here is derived from an EMBL/GenBank/DDBJ whole genome shotgun (WGS) entry which is preliminary data.</text>
</comment>
<feature type="chain" id="PRO_5022236700" evidence="2">
    <location>
        <begin position="25"/>
        <end position="326"/>
    </location>
</feature>
<evidence type="ECO:0000256" key="2">
    <source>
        <dbReference type="SAM" id="SignalP"/>
    </source>
</evidence>
<dbReference type="EMBL" id="VLTJ01000025">
    <property type="protein sequence ID" value="TSH94166.1"/>
    <property type="molecule type" value="Genomic_DNA"/>
</dbReference>
<dbReference type="Gene3D" id="3.40.190.150">
    <property type="entry name" value="Bordetella uptake gene, domain 1"/>
    <property type="match status" value="1"/>
</dbReference>
<feature type="signal peptide" evidence="2">
    <location>
        <begin position="1"/>
        <end position="24"/>
    </location>
</feature>
<dbReference type="RefSeq" id="WP_143948640.1">
    <property type="nucleotide sequence ID" value="NZ_BAABMB010000006.1"/>
</dbReference>
<evidence type="ECO:0000256" key="1">
    <source>
        <dbReference type="ARBA" id="ARBA00006987"/>
    </source>
</evidence>
<evidence type="ECO:0000313" key="4">
    <source>
        <dbReference type="Proteomes" id="UP000318405"/>
    </source>
</evidence>
<reference evidence="3 4" key="1">
    <citation type="submission" date="2019-07" db="EMBL/GenBank/DDBJ databases">
        <title>Qingshengfaniella alkalisoli gen. nov., sp. nov., isolated from saline soil.</title>
        <authorList>
            <person name="Xu L."/>
            <person name="Huang X.-X."/>
            <person name="Sun J.-Q."/>
        </authorList>
    </citation>
    <scope>NUCLEOTIDE SEQUENCE [LARGE SCALE GENOMIC DNA]</scope>
    <source>
        <strain evidence="3 4">DSM 27279</strain>
    </source>
</reference>
<dbReference type="Proteomes" id="UP000318405">
    <property type="component" value="Unassembled WGS sequence"/>
</dbReference>
<dbReference type="Gene3D" id="3.40.190.10">
    <property type="entry name" value="Periplasmic binding protein-like II"/>
    <property type="match status" value="1"/>
</dbReference>
<dbReference type="SUPFAM" id="SSF53850">
    <property type="entry name" value="Periplasmic binding protein-like II"/>
    <property type="match status" value="1"/>
</dbReference>
<comment type="similarity">
    <text evidence="1">Belongs to the UPF0065 (bug) family.</text>
</comment>
<keyword evidence="2" id="KW-0732">Signal</keyword>
<organism evidence="3 4">
    <name type="scientific">Verticiella sediminum</name>
    <dbReference type="NCBI Taxonomy" id="1247510"/>
    <lineage>
        <taxon>Bacteria</taxon>
        <taxon>Pseudomonadati</taxon>
        <taxon>Pseudomonadota</taxon>
        <taxon>Betaproteobacteria</taxon>
        <taxon>Burkholderiales</taxon>
        <taxon>Alcaligenaceae</taxon>
        <taxon>Verticiella</taxon>
    </lineage>
</organism>
<accession>A0A556AMP2</accession>
<evidence type="ECO:0000313" key="3">
    <source>
        <dbReference type="EMBL" id="TSH94166.1"/>
    </source>
</evidence>
<proteinExistence type="inferred from homology"/>
<dbReference type="PANTHER" id="PTHR42928">
    <property type="entry name" value="TRICARBOXYLATE-BINDING PROTEIN"/>
    <property type="match status" value="1"/>
</dbReference>
<dbReference type="PANTHER" id="PTHR42928:SF5">
    <property type="entry name" value="BLR1237 PROTEIN"/>
    <property type="match status" value="1"/>
</dbReference>
<dbReference type="OrthoDB" id="8678477at2"/>
<sequence>MRLDRSRWSGWTLALLAAALPTVAAQAESAFPEHALRVIVPFTPGSGSDNASRFFGEKLAGELGQPVVIENRPGAAGNIGLQAAKAAPADGYTIVLASNSPMCVNPLVMKDLPYDPVRDFKPISGLSRGMNVVLVPPDSPYDSLQELVAAARAAAAPMNVGTYSEGYRLAAEWLASLGGFAFANVPYKGQAPIMTDIIGGRLDFALVDLGGARELIQDGKVKALAVSGEQRNRNLPDVPTIRESGFADYVQYSWVSFYVRSETPPEATATLADALQKILDTDEARAFVARSGSELMPYAPERMAAFQRTEQDRFRRIAEAAGIRPQ</sequence>
<dbReference type="InterPro" id="IPR005064">
    <property type="entry name" value="BUG"/>
</dbReference>